<dbReference type="AlphaFoldDB" id="A0A8S3SVT1"/>
<proteinExistence type="predicted"/>
<reference evidence="2" key="1">
    <citation type="submission" date="2021-03" db="EMBL/GenBank/DDBJ databases">
        <authorList>
            <person name="Bekaert M."/>
        </authorList>
    </citation>
    <scope>NUCLEOTIDE SEQUENCE</scope>
</reference>
<keyword evidence="3" id="KW-1185">Reference proteome</keyword>
<comment type="caution">
    <text evidence="2">The sequence shown here is derived from an EMBL/GenBank/DDBJ whole genome shotgun (WGS) entry which is preliminary data.</text>
</comment>
<evidence type="ECO:0000313" key="2">
    <source>
        <dbReference type="EMBL" id="CAG2225412.1"/>
    </source>
</evidence>
<evidence type="ECO:0000313" key="3">
    <source>
        <dbReference type="Proteomes" id="UP000683360"/>
    </source>
</evidence>
<organism evidence="2 3">
    <name type="scientific">Mytilus edulis</name>
    <name type="common">Blue mussel</name>
    <dbReference type="NCBI Taxonomy" id="6550"/>
    <lineage>
        <taxon>Eukaryota</taxon>
        <taxon>Metazoa</taxon>
        <taxon>Spiralia</taxon>
        <taxon>Lophotrochozoa</taxon>
        <taxon>Mollusca</taxon>
        <taxon>Bivalvia</taxon>
        <taxon>Autobranchia</taxon>
        <taxon>Pteriomorphia</taxon>
        <taxon>Mytilida</taxon>
        <taxon>Mytiloidea</taxon>
        <taxon>Mytilidae</taxon>
        <taxon>Mytilinae</taxon>
        <taxon>Mytilus</taxon>
    </lineage>
</organism>
<feature type="region of interest" description="Disordered" evidence="1">
    <location>
        <begin position="434"/>
        <end position="469"/>
    </location>
</feature>
<evidence type="ECO:0000256" key="1">
    <source>
        <dbReference type="SAM" id="MobiDB-lite"/>
    </source>
</evidence>
<sequence length="469" mass="52392">MCAAWLTECKETHIASRCTLAFVNSWLTKSTLPFIWDDPTTAEDVSQVAVDVHNGCVRGKSTDQSTKTLLTGCMVTANFDLNNFMKYFSRVLVIKVEPRTKEKRPGDAEVLKDHSKLASAAFPIVLNALSTITVEQVHQAIETMQTKIPGADLRILEGIAYLCPWPKCYISKLAATSAVTSQSKQLTVQLDVVNGATCTLVKSADLAMRKEAMAEFLVVSNVVDRVKELGGKVNKTVRINGKPTKCLTLPKTVFTKEKWQENVDFNIVIENDENTDTNEDNNSEVNDIPSGQIPRNEIQIAEDTIRDINKLNKQRYPLLTLVSLMKYQKKCNTRNGVLNVSFKGSVGAKENSEITASINNAIQTSKDTLYASILETLTTKISDIGRQLNQTYSENMEIIGTETAQSGEARTRLSSKSKDINEHFTHKLKVYTASLKPRTDNQPYQKRTENQSYQKKTWTTSKPKADNMF</sequence>
<accession>A0A8S3SVT1</accession>
<dbReference type="OrthoDB" id="6162211at2759"/>
<gene>
    <name evidence="2" type="ORF">MEDL_38542</name>
</gene>
<dbReference type="Proteomes" id="UP000683360">
    <property type="component" value="Unassembled WGS sequence"/>
</dbReference>
<dbReference type="EMBL" id="CAJPWZ010001848">
    <property type="protein sequence ID" value="CAG2225412.1"/>
    <property type="molecule type" value="Genomic_DNA"/>
</dbReference>
<name>A0A8S3SVT1_MYTED</name>
<protein>
    <submittedName>
        <fullName evidence="2">Uncharacterized protein</fullName>
    </submittedName>
</protein>
<feature type="compositionally biased region" description="Polar residues" evidence="1">
    <location>
        <begin position="440"/>
        <end position="462"/>
    </location>
</feature>